<proteinExistence type="predicted"/>
<dbReference type="EMBL" id="JAAEDK010000099">
    <property type="protein sequence ID" value="MBR0662395.1"/>
    <property type="molecule type" value="Genomic_DNA"/>
</dbReference>
<keyword evidence="1" id="KW-0812">Transmembrane</keyword>
<keyword evidence="1" id="KW-1133">Transmembrane helix</keyword>
<gene>
    <name evidence="2" type="ORF">GXW75_24280</name>
</gene>
<reference evidence="2" key="1">
    <citation type="submission" date="2020-01" db="EMBL/GenBank/DDBJ databases">
        <authorList>
            <person name="Rat A."/>
        </authorList>
    </citation>
    <scope>NUCLEOTIDE SEQUENCE</scope>
    <source>
        <strain evidence="2">LMG 31161</strain>
    </source>
</reference>
<comment type="caution">
    <text evidence="2">The sequence shown here is derived from an EMBL/GenBank/DDBJ whole genome shotgun (WGS) entry which is preliminary data.</text>
</comment>
<organism evidence="2 3">
    <name type="scientific">Neoroseomonas oryzicola</name>
    <dbReference type="NCBI Taxonomy" id="535904"/>
    <lineage>
        <taxon>Bacteria</taxon>
        <taxon>Pseudomonadati</taxon>
        <taxon>Pseudomonadota</taxon>
        <taxon>Alphaproteobacteria</taxon>
        <taxon>Acetobacterales</taxon>
        <taxon>Acetobacteraceae</taxon>
        <taxon>Neoroseomonas</taxon>
    </lineage>
</organism>
<protein>
    <submittedName>
        <fullName evidence="2">Two-component sensor histidine kinase</fullName>
    </submittedName>
</protein>
<dbReference type="GO" id="GO:0016301">
    <property type="term" value="F:kinase activity"/>
    <property type="evidence" value="ECO:0007669"/>
    <property type="project" value="UniProtKB-KW"/>
</dbReference>
<keyword evidence="2" id="KW-0418">Kinase</keyword>
<accession>A0A9X9WPY5</accession>
<dbReference type="AlphaFoldDB" id="A0A9X9WPY5"/>
<evidence type="ECO:0000256" key="1">
    <source>
        <dbReference type="SAM" id="Phobius"/>
    </source>
</evidence>
<evidence type="ECO:0000313" key="2">
    <source>
        <dbReference type="EMBL" id="MBR0662395.1"/>
    </source>
</evidence>
<dbReference type="Proteomes" id="UP001138708">
    <property type="component" value="Unassembled WGS sequence"/>
</dbReference>
<feature type="non-terminal residue" evidence="2">
    <location>
        <position position="62"/>
    </location>
</feature>
<feature type="transmembrane region" description="Helical" evidence="1">
    <location>
        <begin position="12"/>
        <end position="31"/>
    </location>
</feature>
<keyword evidence="1" id="KW-0472">Membrane</keyword>
<evidence type="ECO:0000313" key="3">
    <source>
        <dbReference type="Proteomes" id="UP001138708"/>
    </source>
</evidence>
<feature type="transmembrane region" description="Helical" evidence="1">
    <location>
        <begin position="37"/>
        <end position="59"/>
    </location>
</feature>
<sequence>MTGEAPRPVVWLRSALVVAGVPAVALLVLMATGELAAAPGLVALAVTLAAGAAVARIWLGAL</sequence>
<reference evidence="2" key="2">
    <citation type="journal article" date="2021" name="Syst. Appl. Microbiol.">
        <title>Roseomonas hellenica sp. nov., isolated from roots of wild-growing Alkanna tinctoria.</title>
        <authorList>
            <person name="Rat A."/>
            <person name="Naranjo H.D."/>
            <person name="Lebbe L."/>
            <person name="Cnockaert M."/>
            <person name="Krigas N."/>
            <person name="Grigoriadou K."/>
            <person name="Maloupa E."/>
            <person name="Willems A."/>
        </authorList>
    </citation>
    <scope>NUCLEOTIDE SEQUENCE</scope>
    <source>
        <strain evidence="2">LMG 31161</strain>
    </source>
</reference>
<name>A0A9X9WPY5_9PROT</name>
<keyword evidence="2" id="KW-0808">Transferase</keyword>